<dbReference type="InterPro" id="IPR036097">
    <property type="entry name" value="HisK_dim/P_sf"/>
</dbReference>
<feature type="chain" id="PRO_5010296144" description="histidine kinase" evidence="9">
    <location>
        <begin position="19"/>
        <end position="655"/>
    </location>
</feature>
<evidence type="ECO:0000256" key="5">
    <source>
        <dbReference type="ARBA" id="ARBA00022777"/>
    </source>
</evidence>
<keyword evidence="8" id="KW-1133">Transmembrane helix</keyword>
<evidence type="ECO:0000256" key="3">
    <source>
        <dbReference type="ARBA" id="ARBA00022553"/>
    </source>
</evidence>
<proteinExistence type="predicted"/>
<dbReference type="EC" id="2.7.13.3" evidence="2"/>
<evidence type="ECO:0000256" key="7">
    <source>
        <dbReference type="SAM" id="Coils"/>
    </source>
</evidence>
<dbReference type="Pfam" id="PF02518">
    <property type="entry name" value="HATPase_c"/>
    <property type="match status" value="1"/>
</dbReference>
<dbReference type="InterPro" id="IPR036890">
    <property type="entry name" value="HATPase_C_sf"/>
</dbReference>
<dbReference type="SMART" id="SM00388">
    <property type="entry name" value="HisKA"/>
    <property type="match status" value="1"/>
</dbReference>
<feature type="transmembrane region" description="Helical" evidence="8">
    <location>
        <begin position="334"/>
        <end position="356"/>
    </location>
</feature>
<dbReference type="EMBL" id="FNCO01000016">
    <property type="protein sequence ID" value="SDI72720.1"/>
    <property type="molecule type" value="Genomic_DNA"/>
</dbReference>
<feature type="transmembrane region" description="Helical" evidence="8">
    <location>
        <begin position="302"/>
        <end position="327"/>
    </location>
</feature>
<evidence type="ECO:0000313" key="12">
    <source>
        <dbReference type="Proteomes" id="UP000182894"/>
    </source>
</evidence>
<accession>A0A1G8MZE1</accession>
<feature type="domain" description="Histidine kinase" evidence="10">
    <location>
        <begin position="425"/>
        <end position="646"/>
    </location>
</feature>
<reference evidence="12" key="1">
    <citation type="submission" date="2016-10" db="EMBL/GenBank/DDBJ databases">
        <authorList>
            <person name="Varghese N."/>
            <person name="Submissions S."/>
        </authorList>
    </citation>
    <scope>NUCLEOTIDE SEQUENCE [LARGE SCALE GENOMIC DNA]</scope>
    <source>
        <strain evidence="12">ATCC 700689</strain>
    </source>
</reference>
<evidence type="ECO:0000256" key="4">
    <source>
        <dbReference type="ARBA" id="ARBA00022679"/>
    </source>
</evidence>
<dbReference type="CDD" id="cd16922">
    <property type="entry name" value="HATPase_EvgS-ArcB-TorS-like"/>
    <property type="match status" value="1"/>
</dbReference>
<feature type="transmembrane region" description="Helical" evidence="8">
    <location>
        <begin position="362"/>
        <end position="384"/>
    </location>
</feature>
<dbReference type="SMART" id="SM00387">
    <property type="entry name" value="HATPase_c"/>
    <property type="match status" value="1"/>
</dbReference>
<dbReference type="CDD" id="cd00082">
    <property type="entry name" value="HisKA"/>
    <property type="match status" value="1"/>
</dbReference>
<dbReference type="SUPFAM" id="SSF47384">
    <property type="entry name" value="Homodimeric domain of signal transducing histidine kinase"/>
    <property type="match status" value="1"/>
</dbReference>
<dbReference type="AlphaFoldDB" id="A0A1G8MZE1"/>
<dbReference type="Gene3D" id="3.30.565.10">
    <property type="entry name" value="Histidine kinase-like ATPase, C-terminal domain"/>
    <property type="match status" value="1"/>
</dbReference>
<keyword evidence="7" id="KW-0175">Coiled coil</keyword>
<dbReference type="PANTHER" id="PTHR43047">
    <property type="entry name" value="TWO-COMPONENT HISTIDINE PROTEIN KINASE"/>
    <property type="match status" value="1"/>
</dbReference>
<feature type="transmembrane region" description="Helical" evidence="8">
    <location>
        <begin position="183"/>
        <end position="205"/>
    </location>
</feature>
<dbReference type="InterPro" id="IPR004358">
    <property type="entry name" value="Sig_transdc_His_kin-like_C"/>
</dbReference>
<dbReference type="PRINTS" id="PR00344">
    <property type="entry name" value="BCTRLSENSOR"/>
</dbReference>
<keyword evidence="5 11" id="KW-0418">Kinase</keyword>
<feature type="transmembrane region" description="Helical" evidence="8">
    <location>
        <begin position="243"/>
        <end position="261"/>
    </location>
</feature>
<dbReference type="InterPro" id="IPR003594">
    <property type="entry name" value="HATPase_dom"/>
</dbReference>
<feature type="transmembrane region" description="Helical" evidence="8">
    <location>
        <begin position="212"/>
        <end position="231"/>
    </location>
</feature>
<evidence type="ECO:0000259" key="10">
    <source>
        <dbReference type="PROSITE" id="PS50109"/>
    </source>
</evidence>
<dbReference type="RefSeq" id="WP_074757050.1">
    <property type="nucleotide sequence ID" value="NZ_FNCO01000016.1"/>
</dbReference>
<dbReference type="GO" id="GO:0000155">
    <property type="term" value="F:phosphorelay sensor kinase activity"/>
    <property type="evidence" value="ECO:0007669"/>
    <property type="project" value="InterPro"/>
</dbReference>
<evidence type="ECO:0000256" key="1">
    <source>
        <dbReference type="ARBA" id="ARBA00000085"/>
    </source>
</evidence>
<dbReference type="PANTHER" id="PTHR43047:SF64">
    <property type="entry name" value="HISTIDINE KINASE CONTAINING CHEY-HOMOLOGOUS RECEIVER DOMAIN AND PAS DOMAIN-RELATED"/>
    <property type="match status" value="1"/>
</dbReference>
<evidence type="ECO:0000256" key="8">
    <source>
        <dbReference type="SAM" id="Phobius"/>
    </source>
</evidence>
<sequence length="655" mass="72861">MRFLLTLLFMLLPMLAGAVEFDENTRSLPLGPATQVFEDPTGTATIEDVSSPQGAAKFRALDAGSLNAGYSRSAFWLKVQLTYSPTNPVASADWLLELAYPPMDHVDLYLASDTGQPSLTWKTGDMLPFQSRQIKQNNYLFDLNLKANQSKTAYVRVESHGSMQAPLNLWASHAYIEEQPSRLYILGMIYGVLAVMLVYNLFIYLSVRDTSYLYYILYISCFGLYQVSVNGAGIEFLWPDDPWWANTSTTFLIAAAILFASQFARKFLQTPRLGFWMDGPLLLMMVCAAVIMVLSLTMDYGIALRLVTALVLIFTPVILLIGIVAWLKGRRVARYFIFAWSAFLIGGVINATMLLGHLPNNFWTMYASQIGSVVEVALLSLALADRINTMRERQAQIMAQSSKDLEKLNQQLAVSNRLKDEFLATLTHELRTPMNGVIGSLELMQMEGAEDDIELYRQTAADSAQNMMGIVNGILTLTELQAGRISVQNEAFSLRHLLFQVRSAFEPLARSKALTLSVELAEHLPDSLQGDALKLRECLDCLMDNAVKFTKVGSIRIRVNGQCTDAHHVRLLVDVIDTGIGFNRLDEETLYANFYQVDGSMTREYGGLGIGLAICRQLIELQGGRLSHQSEPGNGSQFRLSLDVVRAKEGKSAVI</sequence>
<keyword evidence="8" id="KW-0472">Membrane</keyword>
<evidence type="ECO:0000256" key="6">
    <source>
        <dbReference type="ARBA" id="ARBA00023012"/>
    </source>
</evidence>
<evidence type="ECO:0000313" key="11">
    <source>
        <dbReference type="EMBL" id="SDI72720.1"/>
    </source>
</evidence>
<gene>
    <name evidence="11" type="ORF">SAMN05216605_116105</name>
</gene>
<evidence type="ECO:0000256" key="2">
    <source>
        <dbReference type="ARBA" id="ARBA00012438"/>
    </source>
</evidence>
<dbReference type="OrthoDB" id="9797243at2"/>
<keyword evidence="6" id="KW-0902">Two-component regulatory system</keyword>
<evidence type="ECO:0000256" key="9">
    <source>
        <dbReference type="SAM" id="SignalP"/>
    </source>
</evidence>
<comment type="catalytic activity">
    <reaction evidence="1">
        <text>ATP + protein L-histidine = ADP + protein N-phospho-L-histidine.</text>
        <dbReference type="EC" id="2.7.13.3"/>
    </reaction>
</comment>
<dbReference type="InterPro" id="IPR003661">
    <property type="entry name" value="HisK_dim/P_dom"/>
</dbReference>
<dbReference type="InterPro" id="IPR011623">
    <property type="entry name" value="7TMR_DISM_rcpt_extracell_dom1"/>
</dbReference>
<keyword evidence="9" id="KW-0732">Signal</keyword>
<keyword evidence="3" id="KW-0597">Phosphoprotein</keyword>
<dbReference type="FunFam" id="3.30.565.10:FF:000010">
    <property type="entry name" value="Sensor histidine kinase RcsC"/>
    <property type="match status" value="1"/>
</dbReference>
<dbReference type="InterPro" id="IPR011622">
    <property type="entry name" value="7TMR_DISM_rcpt_extracell_dom2"/>
</dbReference>
<dbReference type="PROSITE" id="PS50109">
    <property type="entry name" value="HIS_KIN"/>
    <property type="match status" value="1"/>
</dbReference>
<keyword evidence="12" id="KW-1185">Reference proteome</keyword>
<organism evidence="11 12">
    <name type="scientific">Pseudomonas abietaniphila</name>
    <dbReference type="NCBI Taxonomy" id="89065"/>
    <lineage>
        <taxon>Bacteria</taxon>
        <taxon>Pseudomonadati</taxon>
        <taxon>Pseudomonadota</taxon>
        <taxon>Gammaproteobacteria</taxon>
        <taxon>Pseudomonadales</taxon>
        <taxon>Pseudomonadaceae</taxon>
        <taxon>Pseudomonas</taxon>
    </lineage>
</organism>
<dbReference type="Pfam" id="PF00512">
    <property type="entry name" value="HisKA"/>
    <property type="match status" value="1"/>
</dbReference>
<dbReference type="Gene3D" id="1.10.287.130">
    <property type="match status" value="1"/>
</dbReference>
<protein>
    <recommendedName>
        <fullName evidence="2">histidine kinase</fullName>
        <ecNumber evidence="2">2.7.13.3</ecNumber>
    </recommendedName>
</protein>
<dbReference type="Gene3D" id="2.60.40.2380">
    <property type="match status" value="1"/>
</dbReference>
<dbReference type="STRING" id="89065.SAMN05216605_116105"/>
<dbReference type="Pfam" id="PF07696">
    <property type="entry name" value="7TMR-DISMED2"/>
    <property type="match status" value="1"/>
</dbReference>
<dbReference type="Proteomes" id="UP000182894">
    <property type="component" value="Unassembled WGS sequence"/>
</dbReference>
<feature type="transmembrane region" description="Helical" evidence="8">
    <location>
        <begin position="273"/>
        <end position="296"/>
    </location>
</feature>
<keyword evidence="8" id="KW-0812">Transmembrane</keyword>
<dbReference type="InterPro" id="IPR005467">
    <property type="entry name" value="His_kinase_dom"/>
</dbReference>
<dbReference type="Pfam" id="PF07695">
    <property type="entry name" value="7TMR-DISM_7TM"/>
    <property type="match status" value="1"/>
</dbReference>
<feature type="signal peptide" evidence="9">
    <location>
        <begin position="1"/>
        <end position="18"/>
    </location>
</feature>
<feature type="coiled-coil region" evidence="7">
    <location>
        <begin position="391"/>
        <end position="418"/>
    </location>
</feature>
<keyword evidence="4" id="KW-0808">Transferase</keyword>
<dbReference type="SUPFAM" id="SSF55874">
    <property type="entry name" value="ATPase domain of HSP90 chaperone/DNA topoisomerase II/histidine kinase"/>
    <property type="match status" value="1"/>
</dbReference>
<name>A0A1G8MZE1_9PSED</name>